<keyword evidence="4" id="KW-1185">Reference proteome</keyword>
<keyword evidence="1" id="KW-0067">ATP-binding</keyword>
<organism evidence="5">
    <name type="scientific">Gongylonema pulchrum</name>
    <dbReference type="NCBI Taxonomy" id="637853"/>
    <lineage>
        <taxon>Eukaryota</taxon>
        <taxon>Metazoa</taxon>
        <taxon>Ecdysozoa</taxon>
        <taxon>Nematoda</taxon>
        <taxon>Chromadorea</taxon>
        <taxon>Rhabditida</taxon>
        <taxon>Spirurina</taxon>
        <taxon>Spiruromorpha</taxon>
        <taxon>Spiruroidea</taxon>
        <taxon>Gongylonematidae</taxon>
        <taxon>Gongylonema</taxon>
    </lineage>
</organism>
<dbReference type="InterPro" id="IPR017441">
    <property type="entry name" value="Protein_kinase_ATP_BS"/>
</dbReference>
<dbReference type="InterPro" id="IPR011009">
    <property type="entry name" value="Kinase-like_dom_sf"/>
</dbReference>
<dbReference type="OrthoDB" id="10020333at2759"/>
<reference evidence="3 4" key="2">
    <citation type="submission" date="2018-11" db="EMBL/GenBank/DDBJ databases">
        <authorList>
            <consortium name="Pathogen Informatics"/>
        </authorList>
    </citation>
    <scope>NUCLEOTIDE SEQUENCE [LARGE SCALE GENOMIC DNA]</scope>
</reference>
<dbReference type="PROSITE" id="PS50011">
    <property type="entry name" value="PROTEIN_KINASE_DOM"/>
    <property type="match status" value="1"/>
</dbReference>
<feature type="binding site" evidence="1">
    <location>
        <position position="127"/>
    </location>
    <ligand>
        <name>ATP</name>
        <dbReference type="ChEBI" id="CHEBI:30616"/>
    </ligand>
</feature>
<dbReference type="Pfam" id="PF00069">
    <property type="entry name" value="Pkinase"/>
    <property type="match status" value="1"/>
</dbReference>
<dbReference type="Gene3D" id="3.30.200.20">
    <property type="entry name" value="Phosphorylase Kinase, domain 1"/>
    <property type="match status" value="1"/>
</dbReference>
<feature type="domain" description="Protein kinase" evidence="2">
    <location>
        <begin position="97"/>
        <end position="190"/>
    </location>
</feature>
<gene>
    <name evidence="3" type="ORF">GPUH_LOCUS15105</name>
</gene>
<reference evidence="5" key="1">
    <citation type="submission" date="2016-06" db="UniProtKB">
        <authorList>
            <consortium name="WormBaseParasite"/>
        </authorList>
    </citation>
    <scope>IDENTIFICATION</scope>
</reference>
<evidence type="ECO:0000256" key="1">
    <source>
        <dbReference type="PROSITE-ProRule" id="PRU10141"/>
    </source>
</evidence>
<dbReference type="Proteomes" id="UP000271098">
    <property type="component" value="Unassembled WGS sequence"/>
</dbReference>
<dbReference type="PROSITE" id="PS00107">
    <property type="entry name" value="PROTEIN_KINASE_ATP"/>
    <property type="match status" value="1"/>
</dbReference>
<keyword evidence="1" id="KW-0547">Nucleotide-binding</keyword>
<evidence type="ECO:0000313" key="3">
    <source>
        <dbReference type="EMBL" id="VDN25372.1"/>
    </source>
</evidence>
<dbReference type="AlphaFoldDB" id="A0A183E2B4"/>
<dbReference type="EMBL" id="UYRT01082032">
    <property type="protein sequence ID" value="VDN25372.1"/>
    <property type="molecule type" value="Genomic_DNA"/>
</dbReference>
<protein>
    <submittedName>
        <fullName evidence="5">Protein kinase domain-containing protein</fullName>
    </submittedName>
</protein>
<evidence type="ECO:0000313" key="5">
    <source>
        <dbReference type="WBParaSite" id="GPUH_0001512501-mRNA-1"/>
    </source>
</evidence>
<dbReference type="GO" id="GO:0005524">
    <property type="term" value="F:ATP binding"/>
    <property type="evidence" value="ECO:0007669"/>
    <property type="project" value="UniProtKB-UniRule"/>
</dbReference>
<sequence length="190" mass="21176">MYRASPEGHDNHSGAVFVTILLGKTCSVVIKTGSRVVKMGADVVKFDFWVIGIDSRLVEISLRLVEVHFRGGMPGALAKSRSTGVKPSSSSWVRQNFIVGEVLGSGSYGNVYHIASRRRPGTYYALKELARNSAPKYIATELRIMQRCGGAHNIMRMHAAYREKDRVFIIMDYFEHTPTKVKTALRLLVS</sequence>
<evidence type="ECO:0000259" key="2">
    <source>
        <dbReference type="PROSITE" id="PS50011"/>
    </source>
</evidence>
<name>A0A183E2B4_9BILA</name>
<dbReference type="WBParaSite" id="GPUH_0001512501-mRNA-1">
    <property type="protein sequence ID" value="GPUH_0001512501-mRNA-1"/>
    <property type="gene ID" value="GPUH_0001512501"/>
</dbReference>
<dbReference type="InterPro" id="IPR000719">
    <property type="entry name" value="Prot_kinase_dom"/>
</dbReference>
<evidence type="ECO:0000313" key="4">
    <source>
        <dbReference type="Proteomes" id="UP000271098"/>
    </source>
</evidence>
<dbReference type="GO" id="GO:0004672">
    <property type="term" value="F:protein kinase activity"/>
    <property type="evidence" value="ECO:0007669"/>
    <property type="project" value="InterPro"/>
</dbReference>
<proteinExistence type="predicted"/>
<accession>A0A183E2B4</accession>
<dbReference type="SUPFAM" id="SSF56112">
    <property type="entry name" value="Protein kinase-like (PK-like)"/>
    <property type="match status" value="1"/>
</dbReference>